<feature type="domain" description="HTH gntR-type" evidence="4">
    <location>
        <begin position="19"/>
        <end position="86"/>
    </location>
</feature>
<dbReference type="Gene3D" id="1.10.10.10">
    <property type="entry name" value="Winged helix-like DNA-binding domain superfamily/Winged helix DNA-binding domain"/>
    <property type="match status" value="1"/>
</dbReference>
<comment type="caution">
    <text evidence="5">The sequence shown here is derived from an EMBL/GenBank/DDBJ whole genome shotgun (WGS) entry which is preliminary data.</text>
</comment>
<dbReference type="PANTHER" id="PTHR43537">
    <property type="entry name" value="TRANSCRIPTIONAL REGULATOR, GNTR FAMILY"/>
    <property type="match status" value="1"/>
</dbReference>
<dbReference type="GO" id="GO:0003677">
    <property type="term" value="F:DNA binding"/>
    <property type="evidence" value="ECO:0007669"/>
    <property type="project" value="UniProtKB-KW"/>
</dbReference>
<dbReference type="CDD" id="cd07377">
    <property type="entry name" value="WHTH_GntR"/>
    <property type="match status" value="1"/>
</dbReference>
<dbReference type="InterPro" id="IPR036390">
    <property type="entry name" value="WH_DNA-bd_sf"/>
</dbReference>
<dbReference type="SMART" id="SM00895">
    <property type="entry name" value="FCD"/>
    <property type="match status" value="1"/>
</dbReference>
<dbReference type="SUPFAM" id="SSF48008">
    <property type="entry name" value="GntR ligand-binding domain-like"/>
    <property type="match status" value="1"/>
</dbReference>
<keyword evidence="1" id="KW-0805">Transcription regulation</keyword>
<dbReference type="Gene3D" id="1.20.120.530">
    <property type="entry name" value="GntR ligand-binding domain-like"/>
    <property type="match status" value="1"/>
</dbReference>
<dbReference type="EMBL" id="SMMX01000010">
    <property type="protein sequence ID" value="TDA21236.1"/>
    <property type="molecule type" value="Genomic_DNA"/>
</dbReference>
<name>A0A4R4FEW2_9FIRM</name>
<keyword evidence="2" id="KW-0238">DNA-binding</keyword>
<dbReference type="InterPro" id="IPR008920">
    <property type="entry name" value="TF_FadR/GntR_C"/>
</dbReference>
<evidence type="ECO:0000256" key="2">
    <source>
        <dbReference type="ARBA" id="ARBA00023125"/>
    </source>
</evidence>
<dbReference type="InterPro" id="IPR011711">
    <property type="entry name" value="GntR_C"/>
</dbReference>
<dbReference type="Pfam" id="PF00392">
    <property type="entry name" value="GntR"/>
    <property type="match status" value="1"/>
</dbReference>
<dbReference type="PROSITE" id="PS50949">
    <property type="entry name" value="HTH_GNTR"/>
    <property type="match status" value="1"/>
</dbReference>
<keyword evidence="3" id="KW-0804">Transcription</keyword>
<dbReference type="InterPro" id="IPR036388">
    <property type="entry name" value="WH-like_DNA-bd_sf"/>
</dbReference>
<dbReference type="GO" id="GO:0003700">
    <property type="term" value="F:DNA-binding transcription factor activity"/>
    <property type="evidence" value="ECO:0007669"/>
    <property type="project" value="InterPro"/>
</dbReference>
<dbReference type="PANTHER" id="PTHR43537:SF39">
    <property type="entry name" value="HTH-TYPE TRANSCRIPTIONAL REGULATOR MCBR"/>
    <property type="match status" value="1"/>
</dbReference>
<protein>
    <submittedName>
        <fullName evidence="5">GntR family transcriptional regulator</fullName>
    </submittedName>
</protein>
<organism evidence="5 6">
    <name type="scientific">Extibacter muris</name>
    <dbReference type="NCBI Taxonomy" id="1796622"/>
    <lineage>
        <taxon>Bacteria</taxon>
        <taxon>Bacillati</taxon>
        <taxon>Bacillota</taxon>
        <taxon>Clostridia</taxon>
        <taxon>Lachnospirales</taxon>
        <taxon>Lachnospiraceae</taxon>
        <taxon>Extibacter</taxon>
    </lineage>
</organism>
<evidence type="ECO:0000256" key="3">
    <source>
        <dbReference type="ARBA" id="ARBA00023163"/>
    </source>
</evidence>
<reference evidence="5 6" key="1">
    <citation type="journal article" date="2016" name="Nat. Microbiol.">
        <title>The Mouse Intestinal Bacterial Collection (miBC) provides host-specific insight into cultured diversity and functional potential of the gut microbiota.</title>
        <authorList>
            <person name="Lagkouvardos I."/>
            <person name="Pukall R."/>
            <person name="Abt B."/>
            <person name="Foesel B.U."/>
            <person name="Meier-Kolthoff J.P."/>
            <person name="Kumar N."/>
            <person name="Bresciani A."/>
            <person name="Martinez I."/>
            <person name="Just S."/>
            <person name="Ziegler C."/>
            <person name="Brugiroux S."/>
            <person name="Garzetti D."/>
            <person name="Wenning M."/>
            <person name="Bui T.P."/>
            <person name="Wang J."/>
            <person name="Hugenholtz F."/>
            <person name="Plugge C.M."/>
            <person name="Peterson D.A."/>
            <person name="Hornef M.W."/>
            <person name="Baines J.F."/>
            <person name="Smidt H."/>
            <person name="Walter J."/>
            <person name="Kristiansen K."/>
            <person name="Nielsen H.B."/>
            <person name="Haller D."/>
            <person name="Overmann J."/>
            <person name="Stecher B."/>
            <person name="Clavel T."/>
        </authorList>
    </citation>
    <scope>NUCLEOTIDE SEQUENCE [LARGE SCALE GENOMIC DNA]</scope>
    <source>
        <strain evidence="5 6">DSM 28560</strain>
    </source>
</reference>
<evidence type="ECO:0000259" key="4">
    <source>
        <dbReference type="PROSITE" id="PS50949"/>
    </source>
</evidence>
<dbReference type="AlphaFoldDB" id="A0A4R4FEW2"/>
<dbReference type="SUPFAM" id="SSF46785">
    <property type="entry name" value="Winged helix' DNA-binding domain"/>
    <property type="match status" value="1"/>
</dbReference>
<accession>A0A4R4FEW2</accession>
<dbReference type="Pfam" id="PF07729">
    <property type="entry name" value="FCD"/>
    <property type="match status" value="1"/>
</dbReference>
<evidence type="ECO:0000256" key="1">
    <source>
        <dbReference type="ARBA" id="ARBA00023015"/>
    </source>
</evidence>
<dbReference type="SMART" id="SM00345">
    <property type="entry name" value="HTH_GNTR"/>
    <property type="match status" value="1"/>
</dbReference>
<proteinExistence type="predicted"/>
<sequence length="237" mass="27035">MMSNRVTMNQNESVMLQRDTLPMQILSKLMDWIMDGTLKMGEKLNTEELARQLGVSRMPIREALNGLEKMGLAESVPYVGMKLVSLTQEDVLQIYQMRQALEPLVAEKACANITDGDLQELEKIHEDYIQIVREPELDAKKLYLQNRKFHFAVYSISGMDRVCSVIESLWDTLSFFKLIYGRDVIKNSEGVDKIIAEHQSYIDALKAGDSESLRQKLCATLAKRIEGISAESDYYTL</sequence>
<evidence type="ECO:0000313" key="6">
    <source>
        <dbReference type="Proteomes" id="UP000295710"/>
    </source>
</evidence>
<dbReference type="Proteomes" id="UP000295710">
    <property type="component" value="Unassembled WGS sequence"/>
</dbReference>
<gene>
    <name evidence="5" type="ORF">E1963_12785</name>
</gene>
<evidence type="ECO:0000313" key="5">
    <source>
        <dbReference type="EMBL" id="TDA21236.1"/>
    </source>
</evidence>
<dbReference type="InterPro" id="IPR000524">
    <property type="entry name" value="Tscrpt_reg_HTH_GntR"/>
</dbReference>
<keyword evidence="6" id="KW-1185">Reference proteome</keyword>